<evidence type="ECO:0000256" key="2">
    <source>
        <dbReference type="SAM" id="Phobius"/>
    </source>
</evidence>
<comment type="caution">
    <text evidence="3">The sequence shown here is derived from an EMBL/GenBank/DDBJ whole genome shotgun (WGS) entry which is preliminary data.</text>
</comment>
<feature type="compositionally biased region" description="Polar residues" evidence="1">
    <location>
        <begin position="248"/>
        <end position="268"/>
    </location>
</feature>
<evidence type="ECO:0008006" key="5">
    <source>
        <dbReference type="Google" id="ProtNLM"/>
    </source>
</evidence>
<evidence type="ECO:0000313" key="3">
    <source>
        <dbReference type="EMBL" id="CAG2253005.1"/>
    </source>
</evidence>
<protein>
    <recommendedName>
        <fullName evidence="5">SUEL-type lectin domain-containing protein</fullName>
    </recommendedName>
</protein>
<evidence type="ECO:0000313" key="4">
    <source>
        <dbReference type="Proteomes" id="UP000683360"/>
    </source>
</evidence>
<feature type="region of interest" description="Disordered" evidence="1">
    <location>
        <begin position="234"/>
        <end position="296"/>
    </location>
</feature>
<organism evidence="3 4">
    <name type="scientific">Mytilus edulis</name>
    <name type="common">Blue mussel</name>
    <dbReference type="NCBI Taxonomy" id="6550"/>
    <lineage>
        <taxon>Eukaryota</taxon>
        <taxon>Metazoa</taxon>
        <taxon>Spiralia</taxon>
        <taxon>Lophotrochozoa</taxon>
        <taxon>Mollusca</taxon>
        <taxon>Bivalvia</taxon>
        <taxon>Autobranchia</taxon>
        <taxon>Pteriomorphia</taxon>
        <taxon>Mytilida</taxon>
        <taxon>Mytiloidea</taxon>
        <taxon>Mytilidae</taxon>
        <taxon>Mytilinae</taxon>
        <taxon>Mytilus</taxon>
    </lineage>
</organism>
<dbReference type="AlphaFoldDB" id="A0A8S3V995"/>
<name>A0A8S3V995_MYTED</name>
<reference evidence="3" key="1">
    <citation type="submission" date="2021-03" db="EMBL/GenBank/DDBJ databases">
        <authorList>
            <person name="Bekaert M."/>
        </authorList>
    </citation>
    <scope>NUCLEOTIDE SEQUENCE</scope>
</reference>
<feature type="transmembrane region" description="Helical" evidence="2">
    <location>
        <begin position="202"/>
        <end position="227"/>
    </location>
</feature>
<gene>
    <name evidence="3" type="ORF">MEDL_64549</name>
</gene>
<evidence type="ECO:0000256" key="1">
    <source>
        <dbReference type="SAM" id="MobiDB-lite"/>
    </source>
</evidence>
<keyword evidence="2" id="KW-0472">Membrane</keyword>
<dbReference type="OrthoDB" id="6118148at2759"/>
<keyword evidence="4" id="KW-1185">Reference proteome</keyword>
<dbReference type="EMBL" id="CAJPWZ010003138">
    <property type="protein sequence ID" value="CAG2253005.1"/>
    <property type="molecule type" value="Genomic_DNA"/>
</dbReference>
<feature type="compositionally biased region" description="Basic and acidic residues" evidence="1">
    <location>
        <begin position="269"/>
        <end position="296"/>
    </location>
</feature>
<dbReference type="Proteomes" id="UP000683360">
    <property type="component" value="Unassembled WGS sequence"/>
</dbReference>
<accession>A0A8S3V995</accession>
<proteinExistence type="predicted"/>
<keyword evidence="2" id="KW-0812">Transmembrane</keyword>
<keyword evidence="2" id="KW-1133">Transmembrane helix</keyword>
<sequence length="351" mass="39342">MLICLVEGLSCERLGSGNSQTELNCTVGNTINDINITIHEVYDACSTTDDVLTETIKDLDSASYTSCIGHNSCILTDKTINVSNSDTSNNHHHLKNPNTVCPYTMESIACGSTNRKIEIKSVEMMPYLSVCEKPVLNNSCIELIQQKVNTSCNGKQNCEPQIWNQSVFTWDDCIRIPKFYNISFSCVKAISPHVSLQDETNVVSVAVGVTVGLITIVGVIVVFIWFVRRKVSDDEQNTTNKRDENKYSIGNKNTAIPSDSNYEILTTDQESRSYDELKQDFRKQPSRDQPDINNKEMENEYIIPCPVTQQNKSKKENEDQTVNHVESNIGIGIREHTQSSLSNSANYFTVL</sequence>